<name>A0A9X0AGQ3_9HELO</name>
<evidence type="ECO:0000313" key="3">
    <source>
        <dbReference type="Proteomes" id="UP001152300"/>
    </source>
</evidence>
<dbReference type="EMBL" id="JAPEIS010000010">
    <property type="protein sequence ID" value="KAJ8062519.1"/>
    <property type="molecule type" value="Genomic_DNA"/>
</dbReference>
<evidence type="ECO:0000313" key="2">
    <source>
        <dbReference type="EMBL" id="KAJ8062519.1"/>
    </source>
</evidence>
<reference evidence="2" key="1">
    <citation type="submission" date="2022-11" db="EMBL/GenBank/DDBJ databases">
        <title>Genome Resource of Sclerotinia nivalis Strain SnTB1, a Plant Pathogen Isolated from American Ginseng.</title>
        <authorList>
            <person name="Fan S."/>
        </authorList>
    </citation>
    <scope>NUCLEOTIDE SEQUENCE</scope>
    <source>
        <strain evidence="2">SnTB1</strain>
    </source>
</reference>
<sequence>MQDPEENSSEEEEEVPRRNPRGNQPVRGPAPGPAPRPAPEPSFLYHNGELCLQESLKVALPDKYHGNRKELETFLLQLRMYYRFNLDKFGTTDAMNL</sequence>
<protein>
    <submittedName>
        <fullName evidence="2">Uncharacterized protein</fullName>
    </submittedName>
</protein>
<dbReference type="AlphaFoldDB" id="A0A9X0AGQ3"/>
<dbReference type="Proteomes" id="UP001152300">
    <property type="component" value="Unassembled WGS sequence"/>
</dbReference>
<gene>
    <name evidence="2" type="ORF">OCU04_009047</name>
</gene>
<organism evidence="2 3">
    <name type="scientific">Sclerotinia nivalis</name>
    <dbReference type="NCBI Taxonomy" id="352851"/>
    <lineage>
        <taxon>Eukaryota</taxon>
        <taxon>Fungi</taxon>
        <taxon>Dikarya</taxon>
        <taxon>Ascomycota</taxon>
        <taxon>Pezizomycotina</taxon>
        <taxon>Leotiomycetes</taxon>
        <taxon>Helotiales</taxon>
        <taxon>Sclerotiniaceae</taxon>
        <taxon>Sclerotinia</taxon>
    </lineage>
</organism>
<dbReference type="OrthoDB" id="3557828at2759"/>
<feature type="region of interest" description="Disordered" evidence="1">
    <location>
        <begin position="1"/>
        <end position="44"/>
    </location>
</feature>
<comment type="caution">
    <text evidence="2">The sequence shown here is derived from an EMBL/GenBank/DDBJ whole genome shotgun (WGS) entry which is preliminary data.</text>
</comment>
<feature type="compositionally biased region" description="Pro residues" evidence="1">
    <location>
        <begin position="28"/>
        <end position="40"/>
    </location>
</feature>
<accession>A0A9X0AGQ3</accession>
<feature type="compositionally biased region" description="Acidic residues" evidence="1">
    <location>
        <begin position="1"/>
        <end position="14"/>
    </location>
</feature>
<proteinExistence type="predicted"/>
<evidence type="ECO:0000256" key="1">
    <source>
        <dbReference type="SAM" id="MobiDB-lite"/>
    </source>
</evidence>
<keyword evidence="3" id="KW-1185">Reference proteome</keyword>